<evidence type="ECO:0000313" key="2">
    <source>
        <dbReference type="Proteomes" id="UP000029567"/>
    </source>
</evidence>
<evidence type="ECO:0000313" key="1">
    <source>
        <dbReference type="EMBL" id="KGG83786.1"/>
    </source>
</evidence>
<organism evidence="1 2">
    <name type="scientific">Comamonas thiooxydans</name>
    <dbReference type="NCBI Taxonomy" id="363952"/>
    <lineage>
        <taxon>Bacteria</taxon>
        <taxon>Pseudomonadati</taxon>
        <taxon>Pseudomonadota</taxon>
        <taxon>Betaproteobacteria</taxon>
        <taxon>Burkholderiales</taxon>
        <taxon>Comamonadaceae</taxon>
        <taxon>Comamonas</taxon>
    </lineage>
</organism>
<dbReference type="EMBL" id="AWTN01000133">
    <property type="protein sequence ID" value="KGG83786.1"/>
    <property type="molecule type" value="Genomic_DNA"/>
</dbReference>
<dbReference type="Proteomes" id="UP000029567">
    <property type="component" value="Unassembled WGS sequence"/>
</dbReference>
<name>A0A0E3B7N4_9BURK</name>
<comment type="caution">
    <text evidence="1">The sequence shown here is derived from an EMBL/GenBank/DDBJ whole genome shotgun (WGS) entry which is preliminary data.</text>
</comment>
<protein>
    <submittedName>
        <fullName evidence="1">Uncharacterized protein</fullName>
    </submittedName>
</protein>
<gene>
    <name evidence="1" type="ORF">P245_24710</name>
</gene>
<sequence>MKSTCIPILLMGTGLPAIADQPSIPDLKTIKREAARQAGSDKFEVGTPIMISKDQFALEVLVGTKKCTLYLQPSKKGATSGRWEIARMLCDN</sequence>
<proteinExistence type="predicted"/>
<dbReference type="AlphaFoldDB" id="A0A0E3B7N4"/>
<accession>A0A0E3B7N4</accession>
<reference evidence="1 2" key="1">
    <citation type="submission" date="2013-09" db="EMBL/GenBank/DDBJ databases">
        <title>High correlation between genotypes and phenotypes of environmental bacteria Comamonas testosteroni strains.</title>
        <authorList>
            <person name="Liu L."/>
            <person name="Zhu W."/>
            <person name="Xia X."/>
            <person name="Xu B."/>
            <person name="Luo M."/>
            <person name="Wang G."/>
        </authorList>
    </citation>
    <scope>NUCLEOTIDE SEQUENCE [LARGE SCALE GENOMIC DNA]</scope>
    <source>
        <strain evidence="1 2">JL14</strain>
    </source>
</reference>